<dbReference type="NCBIfam" id="TIGR00305">
    <property type="entry name" value="putative toxin-antitoxin system toxin component, PIN family"/>
    <property type="match status" value="1"/>
</dbReference>
<accession>A0A2T5JD21</accession>
<gene>
    <name evidence="2" type="ORF">C8P68_102390</name>
</gene>
<dbReference type="SMART" id="SM00670">
    <property type="entry name" value="PINc"/>
    <property type="match status" value="1"/>
</dbReference>
<proteinExistence type="predicted"/>
<dbReference type="PANTHER" id="PTHR34610">
    <property type="entry name" value="SSL7007 PROTEIN"/>
    <property type="match status" value="1"/>
</dbReference>
<dbReference type="OrthoDB" id="9802590at2"/>
<keyword evidence="3" id="KW-1185">Reference proteome</keyword>
<dbReference type="InterPro" id="IPR002716">
    <property type="entry name" value="PIN_dom"/>
</dbReference>
<name>A0A2T5JD21_9SPHI</name>
<dbReference type="AlphaFoldDB" id="A0A2T5JD21"/>
<dbReference type="SUPFAM" id="SSF88723">
    <property type="entry name" value="PIN domain-like"/>
    <property type="match status" value="1"/>
</dbReference>
<dbReference type="Gene3D" id="3.40.50.1010">
    <property type="entry name" value="5'-nuclease"/>
    <property type="match status" value="1"/>
</dbReference>
<evidence type="ECO:0000259" key="1">
    <source>
        <dbReference type="SMART" id="SM00670"/>
    </source>
</evidence>
<sequence length="134" mass="15278">MKIVLDSNILVSAIGKRSPLRPIWQSFVDGKYQLIVSEHILKEYEEILEIHSAPGAVQIVMEIFIEAPNVISQNIYYNWDAIIADADDNKFFDVAIASNADFLVTNDRHFDAVKNNPFPKVKIINSDEFLTLLR</sequence>
<feature type="domain" description="PIN" evidence="1">
    <location>
        <begin position="1"/>
        <end position="112"/>
    </location>
</feature>
<comment type="caution">
    <text evidence="2">The sequence shown here is derived from an EMBL/GenBank/DDBJ whole genome shotgun (WGS) entry which is preliminary data.</text>
</comment>
<dbReference type="Proteomes" id="UP000244168">
    <property type="component" value="Unassembled WGS sequence"/>
</dbReference>
<organism evidence="2 3">
    <name type="scientific">Mucilaginibacter yixingensis</name>
    <dbReference type="NCBI Taxonomy" id="1295612"/>
    <lineage>
        <taxon>Bacteria</taxon>
        <taxon>Pseudomonadati</taxon>
        <taxon>Bacteroidota</taxon>
        <taxon>Sphingobacteriia</taxon>
        <taxon>Sphingobacteriales</taxon>
        <taxon>Sphingobacteriaceae</taxon>
        <taxon>Mucilaginibacter</taxon>
    </lineage>
</organism>
<protein>
    <submittedName>
        <fullName evidence="2">Putative PIN family toxin of toxin-antitoxin system</fullName>
    </submittedName>
</protein>
<evidence type="ECO:0000313" key="3">
    <source>
        <dbReference type="Proteomes" id="UP000244168"/>
    </source>
</evidence>
<dbReference type="Pfam" id="PF13470">
    <property type="entry name" value="PIN_3"/>
    <property type="match status" value="1"/>
</dbReference>
<dbReference type="RefSeq" id="WP_107827489.1">
    <property type="nucleotide sequence ID" value="NZ_CP160205.1"/>
</dbReference>
<dbReference type="InterPro" id="IPR029060">
    <property type="entry name" value="PIN-like_dom_sf"/>
</dbReference>
<dbReference type="InterPro" id="IPR002850">
    <property type="entry name" value="PIN_toxin-like"/>
</dbReference>
<reference evidence="2 3" key="1">
    <citation type="submission" date="2018-04" db="EMBL/GenBank/DDBJ databases">
        <title>Genomic Encyclopedia of Archaeal and Bacterial Type Strains, Phase II (KMG-II): from individual species to whole genera.</title>
        <authorList>
            <person name="Goeker M."/>
        </authorList>
    </citation>
    <scope>NUCLEOTIDE SEQUENCE [LARGE SCALE GENOMIC DNA]</scope>
    <source>
        <strain evidence="2 3">DSM 26809</strain>
    </source>
</reference>
<dbReference type="PANTHER" id="PTHR34610:SF3">
    <property type="entry name" value="SSL7007 PROTEIN"/>
    <property type="match status" value="1"/>
</dbReference>
<dbReference type="EMBL" id="QAOQ01000002">
    <property type="protein sequence ID" value="PTQ99565.1"/>
    <property type="molecule type" value="Genomic_DNA"/>
</dbReference>
<evidence type="ECO:0000313" key="2">
    <source>
        <dbReference type="EMBL" id="PTQ99565.1"/>
    </source>
</evidence>